<dbReference type="RefSeq" id="WP_087822069.1">
    <property type="nucleotide sequence ID" value="NZ_FYAH01000019.1"/>
</dbReference>
<reference evidence="3" key="1">
    <citation type="submission" date="2017-06" db="EMBL/GenBank/DDBJ databases">
        <authorList>
            <person name="Rodrigo-Torres L."/>
            <person name="Arahal R. D."/>
            <person name="Lucena T."/>
        </authorList>
    </citation>
    <scope>NUCLEOTIDE SEQUENCE [LARGE SCALE GENOMIC DNA]</scope>
    <source>
        <strain evidence="3">type strain: CECT 9192</strain>
    </source>
</reference>
<evidence type="ECO:0000313" key="3">
    <source>
        <dbReference type="Proteomes" id="UP000196485"/>
    </source>
</evidence>
<protein>
    <recommendedName>
        <fullName evidence="4">Type IV pilin</fullName>
    </recommendedName>
</protein>
<keyword evidence="1" id="KW-1133">Transmembrane helix</keyword>
<evidence type="ECO:0000313" key="2">
    <source>
        <dbReference type="EMBL" id="SMY18495.1"/>
    </source>
</evidence>
<organism evidence="2 3">
    <name type="scientific">Photobacterium aquimaris</name>
    <dbReference type="NCBI Taxonomy" id="512643"/>
    <lineage>
        <taxon>Bacteria</taxon>
        <taxon>Pseudomonadati</taxon>
        <taxon>Pseudomonadota</taxon>
        <taxon>Gammaproteobacteria</taxon>
        <taxon>Vibrionales</taxon>
        <taxon>Vibrionaceae</taxon>
        <taxon>Photobacterium</taxon>
    </lineage>
</organism>
<dbReference type="EMBL" id="FYAH01000019">
    <property type="protein sequence ID" value="SMY18495.1"/>
    <property type="molecule type" value="Genomic_DNA"/>
</dbReference>
<sequence length="159" mass="17213">MTSNIKTITGFSLLEVVIALGVLSVGVLGLVKMQAHMEVKAENALKTLDALHIAEAQMEYYQTRVSNVSGATGLISFDELDELEPSSASGTVRKLKHCMDPEFTDGTVFELDCEVSEASSTILSAALKTINVTVSWYDRRGVSQAVSLKTAISKYSEFD</sequence>
<dbReference type="Proteomes" id="UP000196485">
    <property type="component" value="Unassembled WGS sequence"/>
</dbReference>
<dbReference type="AlphaFoldDB" id="A0A1Y6L597"/>
<dbReference type="PROSITE" id="PS00409">
    <property type="entry name" value="PROKAR_NTER_METHYL"/>
    <property type="match status" value="1"/>
</dbReference>
<keyword evidence="3" id="KW-1185">Reference proteome</keyword>
<proteinExistence type="predicted"/>
<evidence type="ECO:0008006" key="4">
    <source>
        <dbReference type="Google" id="ProtNLM"/>
    </source>
</evidence>
<gene>
    <name evidence="2" type="ORF">PAQU9191_03857</name>
</gene>
<keyword evidence="1" id="KW-0472">Membrane</keyword>
<accession>A0A1Y6L597</accession>
<name>A0A1Y6L597_9GAMM</name>
<keyword evidence="1" id="KW-0812">Transmembrane</keyword>
<feature type="transmembrane region" description="Helical" evidence="1">
    <location>
        <begin position="12"/>
        <end position="31"/>
    </location>
</feature>
<dbReference type="InterPro" id="IPR012902">
    <property type="entry name" value="N_methyl_site"/>
</dbReference>
<evidence type="ECO:0000256" key="1">
    <source>
        <dbReference type="SAM" id="Phobius"/>
    </source>
</evidence>